<proteinExistence type="predicted"/>
<accession>A0ABQ4WH17</accession>
<keyword evidence="3" id="KW-1185">Reference proteome</keyword>
<reference evidence="2" key="1">
    <citation type="journal article" date="2022" name="Int. J. Mol. Sci.">
        <title>Draft Genome of Tanacetum Coccineum: Genomic Comparison of Closely Related Tanacetum-Family Plants.</title>
        <authorList>
            <person name="Yamashiro T."/>
            <person name="Shiraishi A."/>
            <person name="Nakayama K."/>
            <person name="Satake H."/>
        </authorList>
    </citation>
    <scope>NUCLEOTIDE SEQUENCE</scope>
</reference>
<organism evidence="2 3">
    <name type="scientific">Tanacetum coccineum</name>
    <dbReference type="NCBI Taxonomy" id="301880"/>
    <lineage>
        <taxon>Eukaryota</taxon>
        <taxon>Viridiplantae</taxon>
        <taxon>Streptophyta</taxon>
        <taxon>Embryophyta</taxon>
        <taxon>Tracheophyta</taxon>
        <taxon>Spermatophyta</taxon>
        <taxon>Magnoliopsida</taxon>
        <taxon>eudicotyledons</taxon>
        <taxon>Gunneridae</taxon>
        <taxon>Pentapetalae</taxon>
        <taxon>asterids</taxon>
        <taxon>campanulids</taxon>
        <taxon>Asterales</taxon>
        <taxon>Asteraceae</taxon>
        <taxon>Asteroideae</taxon>
        <taxon>Anthemideae</taxon>
        <taxon>Anthemidinae</taxon>
        <taxon>Tanacetum</taxon>
    </lineage>
</organism>
<evidence type="ECO:0000313" key="3">
    <source>
        <dbReference type="Proteomes" id="UP001151760"/>
    </source>
</evidence>
<reference evidence="2" key="2">
    <citation type="submission" date="2022-01" db="EMBL/GenBank/DDBJ databases">
        <authorList>
            <person name="Yamashiro T."/>
            <person name="Shiraishi A."/>
            <person name="Satake H."/>
            <person name="Nakayama K."/>
        </authorList>
    </citation>
    <scope>NUCLEOTIDE SEQUENCE</scope>
</reference>
<protein>
    <submittedName>
        <fullName evidence="2">Uncharacterized protein</fullName>
    </submittedName>
</protein>
<comment type="caution">
    <text evidence="2">The sequence shown here is derived from an EMBL/GenBank/DDBJ whole genome shotgun (WGS) entry which is preliminary data.</text>
</comment>
<feature type="coiled-coil region" evidence="1">
    <location>
        <begin position="126"/>
        <end position="157"/>
    </location>
</feature>
<evidence type="ECO:0000256" key="1">
    <source>
        <dbReference type="SAM" id="Coils"/>
    </source>
</evidence>
<gene>
    <name evidence="2" type="ORF">Tco_0625513</name>
</gene>
<dbReference type="Proteomes" id="UP001151760">
    <property type="component" value="Unassembled WGS sequence"/>
</dbReference>
<keyword evidence="1" id="KW-0175">Coiled coil</keyword>
<dbReference type="EMBL" id="BQNB010008635">
    <property type="protein sequence ID" value="GJS52151.1"/>
    <property type="molecule type" value="Genomic_DNA"/>
</dbReference>
<name>A0ABQ4WH17_9ASTR</name>
<evidence type="ECO:0000313" key="2">
    <source>
        <dbReference type="EMBL" id="GJS52151.1"/>
    </source>
</evidence>
<sequence length="176" mass="19797">MISPSLGVHHTLESDEGSLPLHEMTVLCTKLSNKVESLETKLKQTKQIYGDAFTKLIKKVKKLEETVMTSKTRRIAKIVVSDDEEDEEDPSKQGRSLIEEMDLDAGISLVPPKDTTADDLTLAETLMEIRKSAAKAKELAQKLLEEEQERFNAEQEAKFDAEVAQKLQEELNVAER</sequence>